<proteinExistence type="predicted"/>
<dbReference type="Gene3D" id="3.40.50.40">
    <property type="match status" value="1"/>
</dbReference>
<feature type="domain" description="L-asparaginase N-terminal" evidence="5">
    <location>
        <begin position="32"/>
        <end position="211"/>
    </location>
</feature>
<dbReference type="PIRSF" id="PIRSF001220">
    <property type="entry name" value="L-ASNase_gatD"/>
    <property type="match status" value="1"/>
</dbReference>
<dbReference type="EC" id="3.5.1.1" evidence="1"/>
<dbReference type="Pfam" id="PF00710">
    <property type="entry name" value="Asparaginase"/>
    <property type="match status" value="1"/>
</dbReference>
<dbReference type="PIRSF" id="PIRSF500176">
    <property type="entry name" value="L_ASNase"/>
    <property type="match status" value="1"/>
</dbReference>
<dbReference type="InterPro" id="IPR027475">
    <property type="entry name" value="Asparaginase/glutaminase_AS2"/>
</dbReference>
<dbReference type="GO" id="GO:0004067">
    <property type="term" value="F:asparaginase activity"/>
    <property type="evidence" value="ECO:0007669"/>
    <property type="project" value="UniProtKB-UniRule"/>
</dbReference>
<dbReference type="SUPFAM" id="SSF53774">
    <property type="entry name" value="Glutaminase/Asparaginase"/>
    <property type="match status" value="1"/>
</dbReference>
<dbReference type="InterPro" id="IPR036152">
    <property type="entry name" value="Asp/glu_Ase-like_sf"/>
</dbReference>
<dbReference type="OrthoDB" id="542841at2759"/>
<gene>
    <name evidence="7" type="ORF">CSOL1703_00015310</name>
</gene>
<dbReference type="InterPro" id="IPR027474">
    <property type="entry name" value="L-asparaginase_N"/>
</dbReference>
<dbReference type="PANTHER" id="PTHR11707">
    <property type="entry name" value="L-ASPARAGINASE"/>
    <property type="match status" value="1"/>
</dbReference>
<dbReference type="Pfam" id="PF17763">
    <property type="entry name" value="Asparaginase_C"/>
    <property type="match status" value="1"/>
</dbReference>
<accession>A0A9N9ZEL6</accession>
<dbReference type="PROSITE" id="PS00917">
    <property type="entry name" value="ASN_GLN_ASE_2"/>
    <property type="match status" value="1"/>
</dbReference>
<dbReference type="PRINTS" id="PR00139">
    <property type="entry name" value="ASNGLNASE"/>
</dbReference>
<evidence type="ECO:0000313" key="7">
    <source>
        <dbReference type="EMBL" id="CAH0054117.1"/>
    </source>
</evidence>
<dbReference type="SMART" id="SM00870">
    <property type="entry name" value="Asparaginase"/>
    <property type="match status" value="1"/>
</dbReference>
<comment type="caution">
    <text evidence="7">The sequence shown here is derived from an EMBL/GenBank/DDBJ whole genome shotgun (WGS) entry which is preliminary data.</text>
</comment>
<name>A0A9N9ZEL6_9HYPO</name>
<protein>
    <recommendedName>
        <fullName evidence="1">asparaginase</fullName>
        <ecNumber evidence="1">3.5.1.1</ecNumber>
    </recommendedName>
</protein>
<sequence length="396" mass="42963">MRSVQRPSCRKPCGAEFELVSKRYQHDLPTFCVIATGGTIQAGAESPKEKFYYENGPAYGKTLFDQWASITDYNILVYQPWNIGSHEIKMHHTITLAKIVLRCITNGADGILVTHGTDTMVDTASIIQWLIGLHMKDIPIVFTGASNPSLAECSDGPENLDDALAVLANGGAKNRGVMILMNRLIFLAEHAIKYDAGRIGGLGGPEYGSVLDGRVSFHYAPSVSGAHSIPLDKVVNSTQRAVLVMGYQGIDTQALEAVLDTKPEAVVAAGVGDGWFSEDAMAILQAAAAEGMIVIAAARSGRMARTTLEKWQIPCYDLDYSKCLALTRLALWADYNHSDIRALLDGSGDEGTGKQGERDQQSISPNALVMSLRQLVLQSCCRLMSWVYSPFSLECI</sequence>
<evidence type="ECO:0000259" key="5">
    <source>
        <dbReference type="Pfam" id="PF00710"/>
    </source>
</evidence>
<dbReference type="InterPro" id="IPR040919">
    <property type="entry name" value="Asparaginase_C"/>
</dbReference>
<feature type="binding site" evidence="3">
    <location>
        <begin position="117"/>
        <end position="118"/>
    </location>
    <ligand>
        <name>substrate</name>
    </ligand>
</feature>
<dbReference type="InterPro" id="IPR006034">
    <property type="entry name" value="Asparaginase/glutaminase-like"/>
</dbReference>
<dbReference type="AlphaFoldDB" id="A0A9N9ZEL6"/>
<evidence type="ECO:0000256" key="2">
    <source>
        <dbReference type="PIRSR" id="PIRSR001220-1"/>
    </source>
</evidence>
<feature type="active site" evidence="4">
    <location>
        <position position="117"/>
    </location>
</feature>
<dbReference type="PROSITE" id="PS51732">
    <property type="entry name" value="ASN_GLN_ASE_3"/>
    <property type="match status" value="1"/>
</dbReference>
<organism evidence="7 8">
    <name type="scientific">Clonostachys solani</name>
    <dbReference type="NCBI Taxonomy" id="160281"/>
    <lineage>
        <taxon>Eukaryota</taxon>
        <taxon>Fungi</taxon>
        <taxon>Dikarya</taxon>
        <taxon>Ascomycota</taxon>
        <taxon>Pezizomycotina</taxon>
        <taxon>Sordariomycetes</taxon>
        <taxon>Hypocreomycetidae</taxon>
        <taxon>Hypocreales</taxon>
        <taxon>Bionectriaceae</taxon>
        <taxon>Clonostachys</taxon>
    </lineage>
</organism>
<dbReference type="GO" id="GO:0009066">
    <property type="term" value="P:aspartate family amino acid metabolic process"/>
    <property type="evidence" value="ECO:0007669"/>
    <property type="project" value="UniProtKB-ARBA"/>
</dbReference>
<feature type="domain" description="Asparaginase/glutaminase C-terminal" evidence="6">
    <location>
        <begin position="243"/>
        <end position="343"/>
    </location>
</feature>
<evidence type="ECO:0000259" key="6">
    <source>
        <dbReference type="Pfam" id="PF17763"/>
    </source>
</evidence>
<evidence type="ECO:0000256" key="1">
    <source>
        <dbReference type="ARBA" id="ARBA00012920"/>
    </source>
</evidence>
<evidence type="ECO:0000256" key="3">
    <source>
        <dbReference type="PIRSR" id="PIRSR001220-2"/>
    </source>
</evidence>
<dbReference type="PANTHER" id="PTHR11707:SF28">
    <property type="entry name" value="60 KDA LYSOPHOSPHOLIPASE"/>
    <property type="match status" value="1"/>
</dbReference>
<dbReference type="Gene3D" id="3.40.50.1170">
    <property type="entry name" value="L-asparaginase, N-terminal domain"/>
    <property type="match status" value="1"/>
</dbReference>
<keyword evidence="8" id="KW-1185">Reference proteome</keyword>
<dbReference type="InterPro" id="IPR037152">
    <property type="entry name" value="L-asparaginase_N_sf"/>
</dbReference>
<feature type="binding site" evidence="3">
    <location>
        <position position="85"/>
    </location>
    <ligand>
        <name>substrate</name>
    </ligand>
</feature>
<evidence type="ECO:0000313" key="8">
    <source>
        <dbReference type="Proteomes" id="UP000775872"/>
    </source>
</evidence>
<feature type="active site" description="O-isoaspartyl threonine intermediate" evidence="2">
    <location>
        <position position="39"/>
    </location>
</feature>
<evidence type="ECO:0000256" key="4">
    <source>
        <dbReference type="PROSITE-ProRule" id="PRU10100"/>
    </source>
</evidence>
<dbReference type="EMBL" id="CABFOC020000046">
    <property type="protein sequence ID" value="CAH0054117.1"/>
    <property type="molecule type" value="Genomic_DNA"/>
</dbReference>
<dbReference type="InterPro" id="IPR027473">
    <property type="entry name" value="L-asparaginase_C"/>
</dbReference>
<reference evidence="7" key="1">
    <citation type="submission" date="2021-10" db="EMBL/GenBank/DDBJ databases">
        <authorList>
            <person name="Piombo E."/>
        </authorList>
    </citation>
    <scope>NUCLEOTIDE SEQUENCE</scope>
</reference>
<dbReference type="Proteomes" id="UP000775872">
    <property type="component" value="Unassembled WGS sequence"/>
</dbReference>